<name>A0A068VGM1_COFCA</name>
<feature type="transmembrane region" description="Helical" evidence="1">
    <location>
        <begin position="108"/>
        <end position="130"/>
    </location>
</feature>
<keyword evidence="1" id="KW-0472">Membrane</keyword>
<dbReference type="InParanoid" id="A0A068VGM1"/>
<organism evidence="2 3">
    <name type="scientific">Coffea canephora</name>
    <name type="common">Robusta coffee</name>
    <dbReference type="NCBI Taxonomy" id="49390"/>
    <lineage>
        <taxon>Eukaryota</taxon>
        <taxon>Viridiplantae</taxon>
        <taxon>Streptophyta</taxon>
        <taxon>Embryophyta</taxon>
        <taxon>Tracheophyta</taxon>
        <taxon>Spermatophyta</taxon>
        <taxon>Magnoliopsida</taxon>
        <taxon>eudicotyledons</taxon>
        <taxon>Gunneridae</taxon>
        <taxon>Pentapetalae</taxon>
        <taxon>asterids</taxon>
        <taxon>lamiids</taxon>
        <taxon>Gentianales</taxon>
        <taxon>Rubiaceae</taxon>
        <taxon>Ixoroideae</taxon>
        <taxon>Gardenieae complex</taxon>
        <taxon>Bertiereae - Coffeeae clade</taxon>
        <taxon>Coffeeae</taxon>
        <taxon>Coffea</taxon>
    </lineage>
</organism>
<dbReference type="PANTHER" id="PTHR31513">
    <property type="entry name" value="EPHRIN TYPE-B RECEPTOR"/>
    <property type="match status" value="1"/>
</dbReference>
<dbReference type="AlphaFoldDB" id="A0A068VGM1"/>
<protein>
    <submittedName>
        <fullName evidence="2">DH200=94 genomic scaffold, scaffold_631</fullName>
    </submittedName>
</protein>
<evidence type="ECO:0000256" key="1">
    <source>
        <dbReference type="SAM" id="Phobius"/>
    </source>
</evidence>
<evidence type="ECO:0000313" key="3">
    <source>
        <dbReference type="Proteomes" id="UP000295252"/>
    </source>
</evidence>
<dbReference type="PANTHER" id="PTHR31513:SF2">
    <property type="entry name" value="MRAZ"/>
    <property type="match status" value="1"/>
</dbReference>
<reference evidence="3" key="1">
    <citation type="journal article" date="2014" name="Science">
        <title>The coffee genome provides insight into the convergent evolution of caffeine biosynthesis.</title>
        <authorList>
            <person name="Denoeud F."/>
            <person name="Carretero-Paulet L."/>
            <person name="Dereeper A."/>
            <person name="Droc G."/>
            <person name="Guyot R."/>
            <person name="Pietrella M."/>
            <person name="Zheng C."/>
            <person name="Alberti A."/>
            <person name="Anthony F."/>
            <person name="Aprea G."/>
            <person name="Aury J.M."/>
            <person name="Bento P."/>
            <person name="Bernard M."/>
            <person name="Bocs S."/>
            <person name="Campa C."/>
            <person name="Cenci A."/>
            <person name="Combes M.C."/>
            <person name="Crouzillat D."/>
            <person name="Da Silva C."/>
            <person name="Daddiego L."/>
            <person name="De Bellis F."/>
            <person name="Dussert S."/>
            <person name="Garsmeur O."/>
            <person name="Gayraud T."/>
            <person name="Guignon V."/>
            <person name="Jahn K."/>
            <person name="Jamilloux V."/>
            <person name="Joet T."/>
            <person name="Labadie K."/>
            <person name="Lan T."/>
            <person name="Leclercq J."/>
            <person name="Lepelley M."/>
            <person name="Leroy T."/>
            <person name="Li L.T."/>
            <person name="Librado P."/>
            <person name="Lopez L."/>
            <person name="Munoz A."/>
            <person name="Noel B."/>
            <person name="Pallavicini A."/>
            <person name="Perrotta G."/>
            <person name="Poncet V."/>
            <person name="Pot D."/>
            <person name="Priyono X."/>
            <person name="Rigoreau M."/>
            <person name="Rouard M."/>
            <person name="Rozas J."/>
            <person name="Tranchant-Dubreuil C."/>
            <person name="VanBuren R."/>
            <person name="Zhang Q."/>
            <person name="Andrade A.C."/>
            <person name="Argout X."/>
            <person name="Bertrand B."/>
            <person name="de Kochko A."/>
            <person name="Graziosi G."/>
            <person name="Henry R.J."/>
            <person name="Jayarama X."/>
            <person name="Ming R."/>
            <person name="Nagai C."/>
            <person name="Rounsley S."/>
            <person name="Sankoff D."/>
            <person name="Giuliano G."/>
            <person name="Albert V.A."/>
            <person name="Wincker P."/>
            <person name="Lashermes P."/>
        </authorList>
    </citation>
    <scope>NUCLEOTIDE SEQUENCE [LARGE SCALE GENOMIC DNA]</scope>
    <source>
        <strain evidence="3">cv. DH200-94</strain>
    </source>
</reference>
<keyword evidence="1" id="KW-0812">Transmembrane</keyword>
<dbReference type="Proteomes" id="UP000295252">
    <property type="component" value="Unassembled WGS sequence"/>
</dbReference>
<sequence>MILRYVLLVHTMMLKDLMKISAHLVPLSAFLVMHFLSMYEGMLPNQFVPTNPYNLPYLPPNAIVEIVYEGALNRFIDEINSVAAYEGWEGSVHSTSLLNLVPGPGNNGIGVIKFTIVRIMVSLSMTILVYDPADREHYTKE</sequence>
<gene>
    <name evidence="2" type="ORF">GSCOC_T00001474001</name>
</gene>
<feature type="transmembrane region" description="Helical" evidence="1">
    <location>
        <begin position="20"/>
        <end position="39"/>
    </location>
</feature>
<dbReference type="STRING" id="49390.A0A068VGM1"/>
<dbReference type="EMBL" id="HG739715">
    <property type="protein sequence ID" value="CDP19722.1"/>
    <property type="molecule type" value="Genomic_DNA"/>
</dbReference>
<keyword evidence="3" id="KW-1185">Reference proteome</keyword>
<dbReference type="Gramene" id="CDP19722">
    <property type="protein sequence ID" value="CDP19722"/>
    <property type="gene ID" value="GSCOC_T00001474001"/>
</dbReference>
<keyword evidence="1" id="KW-1133">Transmembrane helix</keyword>
<proteinExistence type="predicted"/>
<accession>A0A068VGM1</accession>
<evidence type="ECO:0000313" key="2">
    <source>
        <dbReference type="EMBL" id="CDP19722.1"/>
    </source>
</evidence>